<reference evidence="2 3" key="1">
    <citation type="submission" date="2022-03" db="EMBL/GenBank/DDBJ databases">
        <authorList>
            <person name="Macdonald S."/>
            <person name="Ahmed S."/>
            <person name="Newling K."/>
        </authorList>
    </citation>
    <scope>NUCLEOTIDE SEQUENCE [LARGE SCALE GENOMIC DNA]</scope>
</reference>
<keyword evidence="3" id="KW-1185">Reference proteome</keyword>
<dbReference type="Proteomes" id="UP001642260">
    <property type="component" value="Unassembled WGS sequence"/>
</dbReference>
<comment type="caution">
    <text evidence="2">The sequence shown here is derived from an EMBL/GenBank/DDBJ whole genome shotgun (WGS) entry which is preliminary data.</text>
</comment>
<feature type="compositionally biased region" description="Basic and acidic residues" evidence="1">
    <location>
        <begin position="26"/>
        <end position="40"/>
    </location>
</feature>
<name>A0ABC8KVR4_ERUVS</name>
<gene>
    <name evidence="2" type="ORF">ERUC_LOCUS28647</name>
</gene>
<evidence type="ECO:0000313" key="2">
    <source>
        <dbReference type="EMBL" id="CAH8362891.1"/>
    </source>
</evidence>
<evidence type="ECO:0000256" key="1">
    <source>
        <dbReference type="SAM" id="MobiDB-lite"/>
    </source>
</evidence>
<protein>
    <submittedName>
        <fullName evidence="2">Uncharacterized protein</fullName>
    </submittedName>
</protein>
<proteinExistence type="predicted"/>
<feature type="region of interest" description="Disordered" evidence="1">
    <location>
        <begin position="26"/>
        <end position="108"/>
    </location>
</feature>
<organism evidence="2 3">
    <name type="scientific">Eruca vesicaria subsp. sativa</name>
    <name type="common">Garden rocket</name>
    <name type="synonym">Eruca sativa</name>
    <dbReference type="NCBI Taxonomy" id="29727"/>
    <lineage>
        <taxon>Eukaryota</taxon>
        <taxon>Viridiplantae</taxon>
        <taxon>Streptophyta</taxon>
        <taxon>Embryophyta</taxon>
        <taxon>Tracheophyta</taxon>
        <taxon>Spermatophyta</taxon>
        <taxon>Magnoliopsida</taxon>
        <taxon>eudicotyledons</taxon>
        <taxon>Gunneridae</taxon>
        <taxon>Pentapetalae</taxon>
        <taxon>rosids</taxon>
        <taxon>malvids</taxon>
        <taxon>Brassicales</taxon>
        <taxon>Brassicaceae</taxon>
        <taxon>Brassiceae</taxon>
        <taxon>Eruca</taxon>
    </lineage>
</organism>
<dbReference type="EMBL" id="CAKOAT010344044">
    <property type="protein sequence ID" value="CAH8362891.1"/>
    <property type="molecule type" value="Genomic_DNA"/>
</dbReference>
<accession>A0ABC8KVR4</accession>
<sequence length="122" mass="12960">MSAKEETVPTNVESGDAEVAVKALAREKQPVAKNTKEVKANKLAAKAPKKKTSAPNPTYEEKPAAKASKKPAAAKPKAEVVKASRTSSRTSQGKKAADAEPAVVGTEKAPAKREFIWTFPYL</sequence>
<dbReference type="AlphaFoldDB" id="A0ABC8KVR4"/>
<evidence type="ECO:0000313" key="3">
    <source>
        <dbReference type="Proteomes" id="UP001642260"/>
    </source>
</evidence>